<keyword evidence="4" id="KW-1185">Reference proteome</keyword>
<feature type="compositionally biased region" description="Basic and acidic residues" evidence="2">
    <location>
        <begin position="347"/>
        <end position="361"/>
    </location>
</feature>
<evidence type="ECO:0000313" key="3">
    <source>
        <dbReference type="EMBL" id="RPA73528.1"/>
    </source>
</evidence>
<dbReference type="GO" id="GO:0003697">
    <property type="term" value="F:single-stranded DNA binding"/>
    <property type="evidence" value="ECO:0007669"/>
    <property type="project" value="TreeGrafter"/>
</dbReference>
<feature type="compositionally biased region" description="Acidic residues" evidence="2">
    <location>
        <begin position="950"/>
        <end position="962"/>
    </location>
</feature>
<feature type="region of interest" description="Disordered" evidence="2">
    <location>
        <begin position="679"/>
        <end position="717"/>
    </location>
</feature>
<proteinExistence type="predicted"/>
<feature type="compositionally biased region" description="Basic and acidic residues" evidence="2">
    <location>
        <begin position="885"/>
        <end position="904"/>
    </location>
</feature>
<dbReference type="GO" id="GO:0036297">
    <property type="term" value="P:interstrand cross-link repair"/>
    <property type="evidence" value="ECO:0007669"/>
    <property type="project" value="TreeGrafter"/>
</dbReference>
<feature type="compositionally biased region" description="Basic and acidic residues" evidence="2">
    <location>
        <begin position="679"/>
        <end position="701"/>
    </location>
</feature>
<gene>
    <name evidence="3" type="ORF">BJ508DRAFT_49313</name>
</gene>
<feature type="compositionally biased region" description="Acidic residues" evidence="2">
    <location>
        <begin position="922"/>
        <end position="935"/>
    </location>
</feature>
<feature type="coiled-coil region" evidence="1">
    <location>
        <begin position="1342"/>
        <end position="1369"/>
    </location>
</feature>
<feature type="compositionally biased region" description="Basic and acidic residues" evidence="2">
    <location>
        <begin position="496"/>
        <end position="516"/>
    </location>
</feature>
<name>A0A3N4HLY5_ASCIM</name>
<feature type="compositionally biased region" description="Basic and acidic residues" evidence="2">
    <location>
        <begin position="150"/>
        <end position="227"/>
    </location>
</feature>
<evidence type="ECO:0000313" key="4">
    <source>
        <dbReference type="Proteomes" id="UP000275078"/>
    </source>
</evidence>
<feature type="compositionally biased region" description="Acidic residues" evidence="2">
    <location>
        <begin position="810"/>
        <end position="820"/>
    </location>
</feature>
<dbReference type="STRING" id="1160509.A0A3N4HLY5"/>
<dbReference type="GO" id="GO:0003690">
    <property type="term" value="F:double-stranded DNA binding"/>
    <property type="evidence" value="ECO:0007669"/>
    <property type="project" value="TreeGrafter"/>
</dbReference>
<dbReference type="InterPro" id="IPR052003">
    <property type="entry name" value="HR_DNA-Binding_Protein"/>
</dbReference>
<feature type="compositionally biased region" description="Pro residues" evidence="2">
    <location>
        <begin position="16"/>
        <end position="27"/>
    </location>
</feature>
<feature type="compositionally biased region" description="Basic and acidic residues" evidence="2">
    <location>
        <begin position="863"/>
        <end position="877"/>
    </location>
</feature>
<feature type="compositionally biased region" description="Acidic residues" evidence="2">
    <location>
        <begin position="1007"/>
        <end position="1022"/>
    </location>
</feature>
<dbReference type="Proteomes" id="UP000275078">
    <property type="component" value="Unassembled WGS sequence"/>
</dbReference>
<feature type="compositionally biased region" description="Basic and acidic residues" evidence="2">
    <location>
        <begin position="285"/>
        <end position="312"/>
    </location>
</feature>
<reference evidence="3 4" key="1">
    <citation type="journal article" date="2018" name="Nat. Ecol. Evol.">
        <title>Pezizomycetes genomes reveal the molecular basis of ectomycorrhizal truffle lifestyle.</title>
        <authorList>
            <person name="Murat C."/>
            <person name="Payen T."/>
            <person name="Noel B."/>
            <person name="Kuo A."/>
            <person name="Morin E."/>
            <person name="Chen J."/>
            <person name="Kohler A."/>
            <person name="Krizsan K."/>
            <person name="Balestrini R."/>
            <person name="Da Silva C."/>
            <person name="Montanini B."/>
            <person name="Hainaut M."/>
            <person name="Levati E."/>
            <person name="Barry K.W."/>
            <person name="Belfiori B."/>
            <person name="Cichocki N."/>
            <person name="Clum A."/>
            <person name="Dockter R.B."/>
            <person name="Fauchery L."/>
            <person name="Guy J."/>
            <person name="Iotti M."/>
            <person name="Le Tacon F."/>
            <person name="Lindquist E.A."/>
            <person name="Lipzen A."/>
            <person name="Malagnac F."/>
            <person name="Mello A."/>
            <person name="Molinier V."/>
            <person name="Miyauchi S."/>
            <person name="Poulain J."/>
            <person name="Riccioni C."/>
            <person name="Rubini A."/>
            <person name="Sitrit Y."/>
            <person name="Splivallo R."/>
            <person name="Traeger S."/>
            <person name="Wang M."/>
            <person name="Zifcakova L."/>
            <person name="Wipf D."/>
            <person name="Zambonelli A."/>
            <person name="Paolocci F."/>
            <person name="Nowrousian M."/>
            <person name="Ottonello S."/>
            <person name="Baldrian P."/>
            <person name="Spatafora J.W."/>
            <person name="Henrissat B."/>
            <person name="Nagy L.G."/>
            <person name="Aury J.M."/>
            <person name="Wincker P."/>
            <person name="Grigoriev I.V."/>
            <person name="Bonfante P."/>
            <person name="Martin F.M."/>
        </authorList>
    </citation>
    <scope>NUCLEOTIDE SEQUENCE [LARGE SCALE GENOMIC DNA]</scope>
    <source>
        <strain evidence="3 4">RN42</strain>
    </source>
</reference>
<feature type="region of interest" description="Disordered" evidence="2">
    <location>
        <begin position="1278"/>
        <end position="1298"/>
    </location>
</feature>
<protein>
    <submittedName>
        <fullName evidence="3">Uncharacterized protein</fullName>
    </submittedName>
</protein>
<evidence type="ECO:0000256" key="1">
    <source>
        <dbReference type="SAM" id="Coils"/>
    </source>
</evidence>
<dbReference type="GO" id="GO:0000724">
    <property type="term" value="P:double-strand break repair via homologous recombination"/>
    <property type="evidence" value="ECO:0007669"/>
    <property type="project" value="TreeGrafter"/>
</dbReference>
<feature type="compositionally biased region" description="Low complexity" evidence="2">
    <location>
        <begin position="28"/>
        <end position="40"/>
    </location>
</feature>
<feature type="compositionally biased region" description="Low complexity" evidence="2">
    <location>
        <begin position="228"/>
        <end position="266"/>
    </location>
</feature>
<sequence>MPIINLNSGPFARPTVFPPLSPNPTSPGTPSSSSTTQDTSRLVPPTPSHPSIKTHLPLPPLNLRGGARATRTSPQKKPPPTPKPKATPKPKPKVPETPKPKPNAKVPATPATTRRSGRIAGTPAANLSLPVTTTTRRARSPVKKVLPPVAEKDAKKDDGEKKDEDGKKDEKGEKDEDKSDKKDEKDEKKDEKDDKKEEDDQKKDHNKDDNKDGKDDGKTPEKAEKTSAKSPAKTPGKTPAKTPAKTPSKTTAKTPVKTPTKTPAKTPAKKDTPKPPAKTPKSPKKNGEKDSDEEKGTDKGTDPDEPEKKDDNAGTPKPKRDRARDTKSPSIYGPDGKKIPQKRKKLKERDDDYYPPKHPDDVQNAWFENFNNIKTSNEDNNGGRPVMGDWKIPFWYKESTRTVKFTGNHMNHMAPGKVRGVKYPHPPEGARNKDGIRTHCHLCGQDFAECKSVAERRAHRKICPHYEYSEIGYSTCPSTSGSDSEDLQHPKNRRQKTVERKDFSDVPPRCPDHTSSESEDTDDEIHRQHIFPVPFDETEENVEFQDSNYKPAATDGEWELEPLRAVYRKREHVPGTMARNFGAAWFYPGSMLAQTMHRPMKMPEGEEDDSVTGHCCPRCGAKWFAGVHGGAVGIAVHHRDCNVVDHPGVSLSEGGKRHNEFLGNMSNFRPKVERQRWFKIDDKAEPVDTGRPKHPWERDVQEPNSDGLPKPRDIPASEAPLIRSLLARHRDLRANYELTQDPSAPSQYLLHPRYPAVYSDTEISSPEDTDSDLSDTSRTLQRYVDVLETDDENPTGPKKRVRRRRKDLDPDYEYETDKDDPEGPKRRVKKSGVKFADPSKPAKPAKKRAKKAGMKDSGWFDNDSDKDSDPDTDDEKKRGRRRGKKDSDSEWEYKTDSDDPDAPKTRRRKRKVAKKDEKKDQDEELDIMETDEEDPTGPKKKVKRKRSEFDPDYEYVTDQDDPDGPKQRIKKKKPVKKDSPKKSSKKSTKRTPKKTPRKKGGSKSDSDFDADETPTDTDDEKDDPEHKPKPKKKKPKKKADKNKKKLPKAMLWDPEEVIEVEEEVIDEHGNKVMVKRKRRMGSIYYPTTDDEESDLDFMPDPKDVLRDLNGLASVARTVQDVSVSSFGHKTQKFAWGSPQLVDIYEDEEMDFGYDEEDVQMTGMLPPGVVFTNSPSLPSTPQASDDELSISPTNTHHQTISTPTPAQRFRPALTFHTPEDEARLRSQFYENLRNPPSTKTTKSLFNTPTQPLLNVATVRNVPDERVDLIYAPRERHRRTYDPLPEQPVPAATPGPDDDEWFCRHDERYKVVYEQIEKFNASVEAWEDEKSGKPYFHKAQKAWRKELRREIRERRKALAEKEDEKEEEEMRIWPADQFPSYRSGPGGAGFLVPEAEGRASGGAVTAAVTATQTVTTTTTTTTAVTAEASVARLSMAMVVREADIGDKRKRDDGEEEREGKRVKFEEGVKGQWDFLG</sequence>
<feature type="region of interest" description="Disordered" evidence="2">
    <location>
        <begin position="1440"/>
        <end position="1460"/>
    </location>
</feature>
<dbReference type="PANTHER" id="PTHR15361">
    <property type="entry name" value="RAD51/NUKS-INTERACTING PROTEIN"/>
    <property type="match status" value="1"/>
</dbReference>
<evidence type="ECO:0000256" key="2">
    <source>
        <dbReference type="SAM" id="MobiDB-lite"/>
    </source>
</evidence>
<organism evidence="3 4">
    <name type="scientific">Ascobolus immersus RN42</name>
    <dbReference type="NCBI Taxonomy" id="1160509"/>
    <lineage>
        <taxon>Eukaryota</taxon>
        <taxon>Fungi</taxon>
        <taxon>Dikarya</taxon>
        <taxon>Ascomycota</taxon>
        <taxon>Pezizomycotina</taxon>
        <taxon>Pezizomycetes</taxon>
        <taxon>Pezizales</taxon>
        <taxon>Ascobolaceae</taxon>
        <taxon>Ascobolus</taxon>
    </lineage>
</organism>
<feature type="region of interest" description="Disordered" evidence="2">
    <location>
        <begin position="475"/>
        <end position="525"/>
    </location>
</feature>
<keyword evidence="1" id="KW-0175">Coiled coil</keyword>
<feature type="compositionally biased region" description="Pro residues" evidence="2">
    <location>
        <begin position="76"/>
        <end position="85"/>
    </location>
</feature>
<accession>A0A3N4HLY5</accession>
<feature type="region of interest" description="Disordered" evidence="2">
    <location>
        <begin position="785"/>
        <end position="1049"/>
    </location>
</feature>
<feature type="region of interest" description="Disordered" evidence="2">
    <location>
        <begin position="1"/>
        <end position="363"/>
    </location>
</feature>
<dbReference type="PANTHER" id="PTHR15361:SF5">
    <property type="entry name" value="C3H1-TYPE DOMAIN-CONTAINING PROTEIN"/>
    <property type="match status" value="1"/>
</dbReference>
<feature type="compositionally biased region" description="Basic residues" evidence="2">
    <location>
        <begin position="1028"/>
        <end position="1047"/>
    </location>
</feature>
<feature type="compositionally biased region" description="Basic residues" evidence="2">
    <location>
        <begin position="982"/>
        <end position="1001"/>
    </location>
</feature>
<dbReference type="EMBL" id="ML119818">
    <property type="protein sequence ID" value="RPA73528.1"/>
    <property type="molecule type" value="Genomic_DNA"/>
</dbReference>
<feature type="compositionally biased region" description="Basic residues" evidence="2">
    <location>
        <begin position="843"/>
        <end position="852"/>
    </location>
</feature>